<comment type="caution">
    <text evidence="1">The sequence shown here is derived from an EMBL/GenBank/DDBJ whole genome shotgun (WGS) entry which is preliminary data.</text>
</comment>
<dbReference type="EMBL" id="RCHD01000024">
    <property type="protein sequence ID" value="RLL34525.1"/>
    <property type="molecule type" value="Genomic_DNA"/>
</dbReference>
<evidence type="ECO:0000313" key="5">
    <source>
        <dbReference type="Proteomes" id="UP000273105"/>
    </source>
</evidence>
<dbReference type="AlphaFoldDB" id="A0A3A8GMN2"/>
<evidence type="ECO:0000313" key="2">
    <source>
        <dbReference type="EMBL" id="RLL34525.1"/>
    </source>
</evidence>
<dbReference type="Proteomes" id="UP000267166">
    <property type="component" value="Unassembled WGS sequence"/>
</dbReference>
<organism evidence="1 6">
    <name type="scientific">Acinetobacter cumulans</name>
    <dbReference type="NCBI Taxonomy" id="2136182"/>
    <lineage>
        <taxon>Bacteria</taxon>
        <taxon>Pseudomonadati</taxon>
        <taxon>Pseudomonadota</taxon>
        <taxon>Gammaproteobacteria</taxon>
        <taxon>Moraxellales</taxon>
        <taxon>Moraxellaceae</taxon>
        <taxon>Acinetobacter</taxon>
    </lineage>
</organism>
<reference evidence="1 6" key="2">
    <citation type="submission" date="2018-09" db="EMBL/GenBank/DDBJ databases">
        <title>The draft genome of Acinetobacter spp. strains.</title>
        <authorList>
            <person name="Qin J."/>
            <person name="Feng Y."/>
            <person name="Zong Z."/>
        </authorList>
    </citation>
    <scope>NUCLEOTIDE SEQUENCE [LARGE SCALE GENOMIC DNA]</scope>
    <source>
        <strain evidence="1 6">WCHAc060002</strain>
    </source>
</reference>
<evidence type="ECO:0000313" key="4">
    <source>
        <dbReference type="Proteomes" id="UP000267166"/>
    </source>
</evidence>
<evidence type="ECO:0000313" key="1">
    <source>
        <dbReference type="EMBL" id="RKG55151.1"/>
    </source>
</evidence>
<dbReference type="Proteomes" id="UP000273105">
    <property type="component" value="Unassembled WGS sequence"/>
</dbReference>
<accession>A0A3A8GMN2</accession>
<accession>A0A498CW83</accession>
<name>A0A3A8GMN2_9GAMM</name>
<sequence length="73" mass="8306">MKKLNEWHIASQSNGGQINVKLVPMQRQQNTPNGFVWVDVGQMIELETGETFALNLDGKSFYTGPNQLYRLSH</sequence>
<evidence type="ECO:0000313" key="6">
    <source>
        <dbReference type="Proteomes" id="UP000281084"/>
    </source>
</evidence>
<protein>
    <submittedName>
        <fullName evidence="1">Transposase</fullName>
    </submittedName>
</protein>
<evidence type="ECO:0000313" key="3">
    <source>
        <dbReference type="EMBL" id="RLL50227.1"/>
    </source>
</evidence>
<dbReference type="EMBL" id="RCHE01000001">
    <property type="protein sequence ID" value="RLL50227.1"/>
    <property type="molecule type" value="Genomic_DNA"/>
</dbReference>
<gene>
    <name evidence="1" type="ORF">D7V64_02195</name>
    <name evidence="3" type="ORF">D9K79_00260</name>
    <name evidence="2" type="ORF">D9K80_10775</name>
</gene>
<reference evidence="4 5" key="1">
    <citation type="submission" date="2018-09" db="EMBL/GenBank/DDBJ databases">
        <title>The draft genome of Acinetobacter sp. strains.</title>
        <authorList>
            <person name="Qin J."/>
            <person name="Feng Y."/>
            <person name="Zong Z."/>
        </authorList>
    </citation>
    <scope>NUCLEOTIDE SEQUENCE [LARGE SCALE GENOMIC DNA]</scope>
    <source>
        <strain evidence="3 5">WCHAc060001</strain>
        <strain evidence="2 4">WCHAc060003</strain>
    </source>
</reference>
<proteinExistence type="predicted"/>
<dbReference type="Proteomes" id="UP000281084">
    <property type="component" value="Unassembled WGS sequence"/>
</dbReference>
<keyword evidence="5" id="KW-1185">Reference proteome</keyword>
<dbReference type="EMBL" id="RAXZ01000002">
    <property type="protein sequence ID" value="RKG55151.1"/>
    <property type="molecule type" value="Genomic_DNA"/>
</dbReference>
<dbReference type="RefSeq" id="WP_106984795.1">
    <property type="nucleotide sequence ID" value="NZ_CP035934.2"/>
</dbReference>